<dbReference type="InterPro" id="IPR008334">
    <property type="entry name" value="5'-Nucleotdase_C"/>
</dbReference>
<dbReference type="InterPro" id="IPR006179">
    <property type="entry name" value="5_nucleotidase/apyrase"/>
</dbReference>
<dbReference type="GO" id="GO:0030288">
    <property type="term" value="C:outer membrane-bounded periplasmic space"/>
    <property type="evidence" value="ECO:0007669"/>
    <property type="project" value="TreeGrafter"/>
</dbReference>
<gene>
    <name evidence="6" type="ordered locus">Acid_2632</name>
</gene>
<dbReference type="InterPro" id="IPR004843">
    <property type="entry name" value="Calcineurin-like_PHP"/>
</dbReference>
<keyword evidence="3" id="KW-0378">Hydrolase</keyword>
<proteinExistence type="inferred from homology"/>
<dbReference type="Pfam" id="PF00149">
    <property type="entry name" value="Metallophos"/>
    <property type="match status" value="1"/>
</dbReference>
<dbReference type="PANTHER" id="PTHR11575">
    <property type="entry name" value="5'-NUCLEOTIDASE-RELATED"/>
    <property type="match status" value="1"/>
</dbReference>
<dbReference type="KEGG" id="sus:Acid_2632"/>
<keyword evidence="2 3" id="KW-0732">Signal</keyword>
<dbReference type="PRINTS" id="PR01607">
    <property type="entry name" value="APYRASEFAMLY"/>
</dbReference>
<dbReference type="InParanoid" id="Q024F5"/>
<dbReference type="GO" id="GO:0046872">
    <property type="term" value="F:metal ion binding"/>
    <property type="evidence" value="ECO:0007669"/>
    <property type="project" value="InterPro"/>
</dbReference>
<name>Q024F5_SOLUE</name>
<organism evidence="6">
    <name type="scientific">Solibacter usitatus (strain Ellin6076)</name>
    <dbReference type="NCBI Taxonomy" id="234267"/>
    <lineage>
        <taxon>Bacteria</taxon>
        <taxon>Pseudomonadati</taxon>
        <taxon>Acidobacteriota</taxon>
        <taxon>Terriglobia</taxon>
        <taxon>Bryobacterales</taxon>
        <taxon>Solibacteraceae</taxon>
        <taxon>Candidatus Solibacter</taxon>
    </lineage>
</organism>
<dbReference type="OrthoDB" id="127795at2"/>
<dbReference type="InterPro" id="IPR029052">
    <property type="entry name" value="Metallo-depent_PP-like"/>
</dbReference>
<dbReference type="PANTHER" id="PTHR11575:SF24">
    <property type="entry name" value="5'-NUCLEOTIDASE"/>
    <property type="match status" value="1"/>
</dbReference>
<dbReference type="EMBL" id="CP000473">
    <property type="protein sequence ID" value="ABJ83621.1"/>
    <property type="molecule type" value="Genomic_DNA"/>
</dbReference>
<feature type="domain" description="Calcineurin-like phosphoesterase" evidence="4">
    <location>
        <begin position="26"/>
        <end position="229"/>
    </location>
</feature>
<dbReference type="SUPFAM" id="SSF55816">
    <property type="entry name" value="5'-nucleotidase (syn. UDP-sugar hydrolase), C-terminal domain"/>
    <property type="match status" value="1"/>
</dbReference>
<feature type="signal peptide" evidence="3">
    <location>
        <begin position="1"/>
        <end position="20"/>
    </location>
</feature>
<dbReference type="STRING" id="234267.Acid_2632"/>
<dbReference type="InterPro" id="IPR036907">
    <property type="entry name" value="5'-Nucleotdase_C_sf"/>
</dbReference>
<comment type="similarity">
    <text evidence="1 3">Belongs to the 5'-nucleotidase family.</text>
</comment>
<protein>
    <submittedName>
        <fullName evidence="6">Metallophosphoesterase</fullName>
    </submittedName>
</protein>
<reference evidence="6" key="1">
    <citation type="submission" date="2006-10" db="EMBL/GenBank/DDBJ databases">
        <title>Complete sequence of Solibacter usitatus Ellin6076.</title>
        <authorList>
            <consortium name="US DOE Joint Genome Institute"/>
            <person name="Copeland A."/>
            <person name="Lucas S."/>
            <person name="Lapidus A."/>
            <person name="Barry K."/>
            <person name="Detter J.C."/>
            <person name="Glavina del Rio T."/>
            <person name="Hammon N."/>
            <person name="Israni S."/>
            <person name="Dalin E."/>
            <person name="Tice H."/>
            <person name="Pitluck S."/>
            <person name="Thompson L.S."/>
            <person name="Brettin T."/>
            <person name="Bruce D."/>
            <person name="Han C."/>
            <person name="Tapia R."/>
            <person name="Gilna P."/>
            <person name="Schmutz J."/>
            <person name="Larimer F."/>
            <person name="Land M."/>
            <person name="Hauser L."/>
            <person name="Kyrpides N."/>
            <person name="Mikhailova N."/>
            <person name="Janssen P.H."/>
            <person name="Kuske C.R."/>
            <person name="Richardson P."/>
        </authorList>
    </citation>
    <scope>NUCLEOTIDE SEQUENCE</scope>
    <source>
        <strain evidence="6">Ellin6076</strain>
    </source>
</reference>
<sequence precursor="true">MIRSTSRRLALLLIACAPLAGEVRSLTILHINDLHARLMPLENKHGGFAYLASVIRREREGCNDCILLNAGDVAQGTPVSTIFHGLPVFEVANLLGIDVGTLGNHDFDYGWMQARKFMDTATYPIVSDNIVGPKGELFAAKPYVILKINGLRVAVIGAMTDDLKTLTIPAAIAPWHTLPVLEISMKYAAELKSQSDLIVLLGHITPQEESKFLQTATNIPVFVTGHAHNGMAQPAVQDGRILVRVKGYAEELGRLELKVDTETKSVVSSNWKHIVVDSTEIKPAADVAALVKRWEDEVSARVDQPLAVTAHAFDKRGVKAVIEQAMREQSGADFAFMNMGGVRDTLPKGQILVRKIWDIMPFDNRVVFGKFKGRDLPAVVLGDRKVEPDREYTLAVTDFTAENQSSPENLRSKGLAFPGDGGLLRDMLVDWFRKKKVVE</sequence>
<accession>Q024F5</accession>
<evidence type="ECO:0000259" key="5">
    <source>
        <dbReference type="Pfam" id="PF02872"/>
    </source>
</evidence>
<evidence type="ECO:0000256" key="3">
    <source>
        <dbReference type="RuleBase" id="RU362119"/>
    </source>
</evidence>
<dbReference type="GO" id="GO:0016788">
    <property type="term" value="F:hydrolase activity, acting on ester bonds"/>
    <property type="evidence" value="ECO:0007669"/>
    <property type="project" value="InterPro"/>
</dbReference>
<dbReference type="GO" id="GO:0000166">
    <property type="term" value="F:nucleotide binding"/>
    <property type="evidence" value="ECO:0007669"/>
    <property type="project" value="UniProtKB-KW"/>
</dbReference>
<dbReference type="GO" id="GO:0009166">
    <property type="term" value="P:nucleotide catabolic process"/>
    <property type="evidence" value="ECO:0007669"/>
    <property type="project" value="InterPro"/>
</dbReference>
<evidence type="ECO:0000313" key="6">
    <source>
        <dbReference type="EMBL" id="ABJ83621.1"/>
    </source>
</evidence>
<dbReference type="Pfam" id="PF02872">
    <property type="entry name" value="5_nucleotid_C"/>
    <property type="match status" value="1"/>
</dbReference>
<evidence type="ECO:0000256" key="1">
    <source>
        <dbReference type="ARBA" id="ARBA00006654"/>
    </source>
</evidence>
<dbReference type="CDD" id="cd00845">
    <property type="entry name" value="MPP_UshA_N_like"/>
    <property type="match status" value="1"/>
</dbReference>
<feature type="domain" description="5'-Nucleotidase C-terminal" evidence="5">
    <location>
        <begin position="316"/>
        <end position="379"/>
    </location>
</feature>
<dbReference type="HOGENOM" id="CLU_005854_7_3_0"/>
<dbReference type="Gene3D" id="3.90.780.10">
    <property type="entry name" value="5'-Nucleotidase, C-terminal domain"/>
    <property type="match status" value="1"/>
</dbReference>
<dbReference type="AlphaFoldDB" id="Q024F5"/>
<dbReference type="eggNOG" id="COG0737">
    <property type="taxonomic scope" value="Bacteria"/>
</dbReference>
<evidence type="ECO:0000259" key="4">
    <source>
        <dbReference type="Pfam" id="PF00149"/>
    </source>
</evidence>
<dbReference type="SUPFAM" id="SSF56300">
    <property type="entry name" value="Metallo-dependent phosphatases"/>
    <property type="match status" value="1"/>
</dbReference>
<dbReference type="InterPro" id="IPR006146">
    <property type="entry name" value="5'-Nucleotdase_CS"/>
</dbReference>
<dbReference type="Gene3D" id="3.60.21.10">
    <property type="match status" value="1"/>
</dbReference>
<dbReference type="PROSITE" id="PS00785">
    <property type="entry name" value="5_NUCLEOTIDASE_1"/>
    <property type="match status" value="1"/>
</dbReference>
<feature type="chain" id="PRO_5005142349" evidence="3">
    <location>
        <begin position="21"/>
        <end position="439"/>
    </location>
</feature>
<keyword evidence="3" id="KW-0547">Nucleotide-binding</keyword>
<evidence type="ECO:0000256" key="2">
    <source>
        <dbReference type="ARBA" id="ARBA00022729"/>
    </source>
</evidence>